<dbReference type="EMBL" id="DF144381">
    <property type="protein sequence ID" value="GAA56791.1"/>
    <property type="molecule type" value="Genomic_DNA"/>
</dbReference>
<dbReference type="SUPFAM" id="SSF49265">
    <property type="entry name" value="Fibronectin type III"/>
    <property type="match status" value="3"/>
</dbReference>
<dbReference type="PROSITE" id="PS50853">
    <property type="entry name" value="FN3"/>
    <property type="match status" value="2"/>
</dbReference>
<dbReference type="Pfam" id="PF03129">
    <property type="entry name" value="HGTP_anticodon"/>
    <property type="match status" value="1"/>
</dbReference>
<protein>
    <submittedName>
        <fullName evidence="2">Glycyl-tRNA synthetase</fullName>
    </submittedName>
</protein>
<dbReference type="InterPro" id="IPR013783">
    <property type="entry name" value="Ig-like_fold"/>
</dbReference>
<proteinExistence type="predicted"/>
<dbReference type="InterPro" id="IPR036621">
    <property type="entry name" value="Anticodon-bd_dom_sf"/>
</dbReference>
<dbReference type="PANTHER" id="PTHR10745:SF0">
    <property type="entry name" value="GLYCINE--TRNA LIGASE"/>
    <property type="match status" value="1"/>
</dbReference>
<name>G7YV11_CLOSI</name>
<sequence length="637" mass="71202">MYILNASSRCTVTDRLDGHISGGASVPEKPIITDLVNDVKGITVKWRVNSFQPILSHTITYTDHQGRMNQHIETNGRKRSALLVFVRPCETYEVQVTSSTVFGESLPSDSQFINRTEIESSPFSRYILIGREDNGELIEQSVEYSATEAILTEFHHFHNYNVTMVTENSCGRSIESDAVRIEELISPGTPLITELVVDYYSIAITFERDPSGGRADYYFFYYDSPVGEVAFRSANNTFPFVNFTYGIKQCFNYTFYISAVNPLGISSPAKQVAQTLSDAVDTLSLIVLLKDIGSLRTKVLSSHLLPFTYTSMEYWCNTLNNNDDDFGAPTGQIRWFLHNFRCSVDIHLPNYTDIPHEPTNLTLVEDAGSYKLSWVIDSVRPLLNQKIEYTDKANITSFEWIAGNDTNAVLQNVGTCNAYDIKVMAENECGWSPASETYVLEMSPPGPCEKPEGLSVTGDVNEVVLNWMAGQEKEIRQQYDILLIGRPEGASDYWAPPDATSFSLSGFLPETQYIVSLRAENDCGWKTAMTSVAEFAASSLTRLGVTHRIDDSSGSIGRRYARTDQIAIPYGITIDFDTINKSPASATLRERDSMKQIRVPLAELPSLVNDLSNGVLVWSEAQSNYPIFEQQETGKQQ</sequence>
<dbReference type="InterPro" id="IPR003961">
    <property type="entry name" value="FN3_dom"/>
</dbReference>
<accession>G7YV11</accession>
<feature type="domain" description="Fibronectin type-III" evidence="1">
    <location>
        <begin position="26"/>
        <end position="119"/>
    </location>
</feature>
<dbReference type="Gene3D" id="2.60.40.10">
    <property type="entry name" value="Immunoglobulins"/>
    <property type="match status" value="2"/>
</dbReference>
<gene>
    <name evidence="2" type="ORF">CLF_111515</name>
</gene>
<keyword evidence="3" id="KW-1185">Reference proteome</keyword>
<dbReference type="PANTHER" id="PTHR10745">
    <property type="entry name" value="GLYCYL-TRNA SYNTHETASE/DNA POLYMERASE SUBUNIT GAMMA-2"/>
    <property type="match status" value="1"/>
</dbReference>
<dbReference type="AlphaFoldDB" id="G7YV11"/>
<organism evidence="2 3">
    <name type="scientific">Clonorchis sinensis</name>
    <name type="common">Chinese liver fluke</name>
    <dbReference type="NCBI Taxonomy" id="79923"/>
    <lineage>
        <taxon>Eukaryota</taxon>
        <taxon>Metazoa</taxon>
        <taxon>Spiralia</taxon>
        <taxon>Lophotrochozoa</taxon>
        <taxon>Platyhelminthes</taxon>
        <taxon>Trematoda</taxon>
        <taxon>Digenea</taxon>
        <taxon>Opisthorchiida</taxon>
        <taxon>Opisthorchiata</taxon>
        <taxon>Opisthorchiidae</taxon>
        <taxon>Clonorchis</taxon>
    </lineage>
</organism>
<evidence type="ECO:0000259" key="1">
    <source>
        <dbReference type="PROSITE" id="PS50853"/>
    </source>
</evidence>
<dbReference type="GO" id="GO:0070150">
    <property type="term" value="P:mitochondrial glycyl-tRNA aminoacylation"/>
    <property type="evidence" value="ECO:0007669"/>
    <property type="project" value="TreeGrafter"/>
</dbReference>
<dbReference type="InterPro" id="IPR027031">
    <property type="entry name" value="Gly-tRNA_synthase/POLG2"/>
</dbReference>
<dbReference type="Proteomes" id="UP000008909">
    <property type="component" value="Unassembled WGS sequence"/>
</dbReference>
<reference key="2">
    <citation type="submission" date="2011-10" db="EMBL/GenBank/DDBJ databases">
        <title>The genome and transcriptome sequence of Clonorchis sinensis provide insights into the carcinogenic liver fluke.</title>
        <authorList>
            <person name="Wang X."/>
            <person name="Huang Y."/>
            <person name="Chen W."/>
            <person name="Liu H."/>
            <person name="Guo L."/>
            <person name="Chen Y."/>
            <person name="Luo F."/>
            <person name="Zhou W."/>
            <person name="Sun J."/>
            <person name="Mao Q."/>
            <person name="Liang P."/>
            <person name="Zhou C."/>
            <person name="Tian Y."/>
            <person name="Men J."/>
            <person name="Lv X."/>
            <person name="Huang L."/>
            <person name="Zhou J."/>
            <person name="Hu Y."/>
            <person name="Li R."/>
            <person name="Zhang F."/>
            <person name="Lei H."/>
            <person name="Li X."/>
            <person name="Hu X."/>
            <person name="Liang C."/>
            <person name="Xu J."/>
            <person name="Wu Z."/>
            <person name="Yu X."/>
        </authorList>
    </citation>
    <scope>NUCLEOTIDE SEQUENCE</scope>
    <source>
        <strain>Henan</strain>
    </source>
</reference>
<dbReference type="Gene3D" id="3.40.50.800">
    <property type="entry name" value="Anticodon-binding domain"/>
    <property type="match status" value="1"/>
</dbReference>
<dbReference type="SMART" id="SM00060">
    <property type="entry name" value="FN3"/>
    <property type="match status" value="4"/>
</dbReference>
<dbReference type="GO" id="GO:0004820">
    <property type="term" value="F:glycine-tRNA ligase activity"/>
    <property type="evidence" value="ECO:0007669"/>
    <property type="project" value="TreeGrafter"/>
</dbReference>
<keyword evidence="2" id="KW-0436">Ligase</keyword>
<keyword evidence="2" id="KW-0030">Aminoacyl-tRNA synthetase</keyword>
<dbReference type="SUPFAM" id="SSF52954">
    <property type="entry name" value="Class II aaRS ABD-related"/>
    <property type="match status" value="1"/>
</dbReference>
<dbReference type="GO" id="GO:0005739">
    <property type="term" value="C:mitochondrion"/>
    <property type="evidence" value="ECO:0007669"/>
    <property type="project" value="TreeGrafter"/>
</dbReference>
<evidence type="ECO:0000313" key="2">
    <source>
        <dbReference type="EMBL" id="GAA56791.1"/>
    </source>
</evidence>
<feature type="domain" description="Fibronectin type-III" evidence="1">
    <location>
        <begin position="354"/>
        <end position="446"/>
    </location>
</feature>
<dbReference type="InterPro" id="IPR004154">
    <property type="entry name" value="Anticodon-bd"/>
</dbReference>
<dbReference type="FunFam" id="3.40.50.800:FF:000004">
    <property type="entry name" value="Glycine--tRNA ligase 2"/>
    <property type="match status" value="1"/>
</dbReference>
<dbReference type="InterPro" id="IPR036116">
    <property type="entry name" value="FN3_sf"/>
</dbReference>
<dbReference type="CDD" id="cd00063">
    <property type="entry name" value="FN3"/>
    <property type="match status" value="2"/>
</dbReference>
<reference evidence="2" key="1">
    <citation type="journal article" date="2011" name="Genome Biol.">
        <title>The draft genome of the carcinogenic human liver fluke Clonorchis sinensis.</title>
        <authorList>
            <person name="Wang X."/>
            <person name="Chen W."/>
            <person name="Huang Y."/>
            <person name="Sun J."/>
            <person name="Men J."/>
            <person name="Liu H."/>
            <person name="Luo F."/>
            <person name="Guo L."/>
            <person name="Lv X."/>
            <person name="Deng C."/>
            <person name="Zhou C."/>
            <person name="Fan Y."/>
            <person name="Li X."/>
            <person name="Huang L."/>
            <person name="Hu Y."/>
            <person name="Liang C."/>
            <person name="Hu X."/>
            <person name="Xu J."/>
            <person name="Yu X."/>
        </authorList>
    </citation>
    <scope>NUCLEOTIDE SEQUENCE [LARGE SCALE GENOMIC DNA]</scope>
    <source>
        <strain evidence="2">Henan</strain>
    </source>
</reference>
<evidence type="ECO:0000313" key="3">
    <source>
        <dbReference type="Proteomes" id="UP000008909"/>
    </source>
</evidence>